<dbReference type="PROSITE" id="PS51257">
    <property type="entry name" value="PROKAR_LIPOPROTEIN"/>
    <property type="match status" value="1"/>
</dbReference>
<accession>A0ABX8GRY9</accession>
<gene>
    <name evidence="1" type="ORF">KM029_11705</name>
</gene>
<sequence>MQIKTVVSLLLSPMFFILVGCNQEALEIKINRAGTLLISAENVTQGEVSVGYYNNYQIFDSLDENGQFQTEKLLEGNYEVMVSTEKDNFTFMDKVMTQVIADENMMVQLDPLSNYGAFKVMTITSSYDYNTGMYVSDTLSNVNVGLISSKKMADLSSYSDDDIIQALQKQGTTNSSGIIEFSGLPSSNQKWGNSNGTIGYYIIVLNREKSKILVNYNQYSLEYQKTESITIQIPEDDLEEL</sequence>
<name>A0ABX8GRY9_9BACT</name>
<evidence type="ECO:0000313" key="1">
    <source>
        <dbReference type="EMBL" id="QWG06027.1"/>
    </source>
</evidence>
<dbReference type="EMBL" id="CP076128">
    <property type="protein sequence ID" value="QWG06027.1"/>
    <property type="molecule type" value="Genomic_DNA"/>
</dbReference>
<reference evidence="1 2" key="1">
    <citation type="submission" date="2021-05" db="EMBL/GenBank/DDBJ databases">
        <title>Comparative genomic studies on the polysaccharide-degrading batcterial strains of the Flammeovirga genus.</title>
        <authorList>
            <person name="Zewei F."/>
            <person name="Zheng Z."/>
            <person name="Yu L."/>
            <person name="Ruyue G."/>
            <person name="Yanhong M."/>
            <person name="Yuanyuan C."/>
            <person name="Jingyan G."/>
            <person name="Wenjun H."/>
        </authorList>
    </citation>
    <scope>NUCLEOTIDE SEQUENCE [LARGE SCALE GENOMIC DNA]</scope>
    <source>
        <strain evidence="1 2">YS10</strain>
    </source>
</reference>
<keyword evidence="2" id="KW-1185">Reference proteome</keyword>
<organism evidence="1 2">
    <name type="scientific">Flammeovirga kamogawensis</name>
    <dbReference type="NCBI Taxonomy" id="373891"/>
    <lineage>
        <taxon>Bacteria</taxon>
        <taxon>Pseudomonadati</taxon>
        <taxon>Bacteroidota</taxon>
        <taxon>Cytophagia</taxon>
        <taxon>Cytophagales</taxon>
        <taxon>Flammeovirgaceae</taxon>
        <taxon>Flammeovirga</taxon>
    </lineage>
</organism>
<proteinExistence type="predicted"/>
<dbReference type="Proteomes" id="UP000682802">
    <property type="component" value="Chromosome 1"/>
</dbReference>
<protein>
    <recommendedName>
        <fullName evidence="3">DUF4382 domain-containing protein</fullName>
    </recommendedName>
</protein>
<evidence type="ECO:0008006" key="3">
    <source>
        <dbReference type="Google" id="ProtNLM"/>
    </source>
</evidence>
<evidence type="ECO:0000313" key="2">
    <source>
        <dbReference type="Proteomes" id="UP000682802"/>
    </source>
</evidence>
<dbReference type="RefSeq" id="WP_144073459.1">
    <property type="nucleotide sequence ID" value="NZ_CP076128.1"/>
</dbReference>